<dbReference type="InterPro" id="IPR005131">
    <property type="entry name" value="Ser_deHydtase_bsu"/>
</dbReference>
<evidence type="ECO:0000256" key="6">
    <source>
        <dbReference type="ARBA" id="ARBA00022723"/>
    </source>
</evidence>
<evidence type="ECO:0000259" key="13">
    <source>
        <dbReference type="Pfam" id="PF03315"/>
    </source>
</evidence>
<keyword evidence="8 11" id="KW-0411">Iron-sulfur</keyword>
<comment type="cofactor">
    <cofactor evidence="1 11">
        <name>[4Fe-4S] cluster</name>
        <dbReference type="ChEBI" id="CHEBI:49883"/>
    </cofactor>
</comment>
<keyword evidence="5 11" id="KW-0004">4Fe-4S</keyword>
<keyword evidence="7 11" id="KW-0408">Iron</keyword>
<comment type="pathway">
    <text evidence="2">Carbohydrate biosynthesis; gluconeogenesis.</text>
</comment>
<comment type="caution">
    <text evidence="14">The sequence shown here is derived from an EMBL/GenBank/DDBJ whole genome shotgun (WGS) entry which is preliminary data.</text>
</comment>
<dbReference type="EMBL" id="JBGFTU010000001">
    <property type="protein sequence ID" value="MEZ0163251.1"/>
    <property type="molecule type" value="Genomic_DNA"/>
</dbReference>
<dbReference type="NCBIfam" id="TIGR00720">
    <property type="entry name" value="sda_mono"/>
    <property type="match status" value="1"/>
</dbReference>
<gene>
    <name evidence="14" type="ORF">AB2L27_00560</name>
</gene>
<comment type="catalytic activity">
    <reaction evidence="10 11">
        <text>L-serine = pyruvate + NH4(+)</text>
        <dbReference type="Rhea" id="RHEA:19169"/>
        <dbReference type="ChEBI" id="CHEBI:15361"/>
        <dbReference type="ChEBI" id="CHEBI:28938"/>
        <dbReference type="ChEBI" id="CHEBI:33384"/>
        <dbReference type="EC" id="4.3.1.17"/>
    </reaction>
</comment>
<dbReference type="InterPro" id="IPR051318">
    <property type="entry name" value="Fe-S_L-Ser"/>
</dbReference>
<keyword evidence="6 11" id="KW-0479">Metal-binding</keyword>
<feature type="domain" description="Serine dehydratase beta chain" evidence="13">
    <location>
        <begin position="4"/>
        <end position="158"/>
    </location>
</feature>
<dbReference type="EC" id="4.3.1.17" evidence="11"/>
<evidence type="ECO:0000256" key="10">
    <source>
        <dbReference type="ARBA" id="ARBA00049406"/>
    </source>
</evidence>
<evidence type="ECO:0000256" key="3">
    <source>
        <dbReference type="ARBA" id="ARBA00008636"/>
    </source>
</evidence>
<evidence type="ECO:0000313" key="15">
    <source>
        <dbReference type="Proteomes" id="UP001565927"/>
    </source>
</evidence>
<dbReference type="RefSeq" id="WP_370439503.1">
    <property type="nucleotide sequence ID" value="NZ_JBGFTU010000001.1"/>
</dbReference>
<evidence type="ECO:0000256" key="1">
    <source>
        <dbReference type="ARBA" id="ARBA00001966"/>
    </source>
</evidence>
<keyword evidence="4 11" id="KW-0312">Gluconeogenesis</keyword>
<dbReference type="SUPFAM" id="SSF143548">
    <property type="entry name" value="Serine metabolism enzymes domain"/>
    <property type="match status" value="1"/>
</dbReference>
<reference evidence="14 15" key="1">
    <citation type="submission" date="2024-07" db="EMBL/GenBank/DDBJ databases">
        <authorList>
            <person name="Thanompreechachai J."/>
            <person name="Duangmal K."/>
        </authorList>
    </citation>
    <scope>NUCLEOTIDE SEQUENCE [LARGE SCALE GENOMIC DNA]</scope>
    <source>
        <strain evidence="14 15">LSe6-4</strain>
    </source>
</reference>
<dbReference type="Gene3D" id="3.30.1330.90">
    <property type="entry name" value="D-3-phosphoglycerate dehydrogenase, domain 3"/>
    <property type="match status" value="1"/>
</dbReference>
<evidence type="ECO:0000256" key="8">
    <source>
        <dbReference type="ARBA" id="ARBA00023014"/>
    </source>
</evidence>
<dbReference type="PANTHER" id="PTHR30182:SF1">
    <property type="entry name" value="L-SERINE DEHYDRATASE 1"/>
    <property type="match status" value="1"/>
</dbReference>
<feature type="domain" description="Serine dehydratase-like alpha subunit" evidence="12">
    <location>
        <begin position="188"/>
        <end position="451"/>
    </location>
</feature>
<keyword evidence="9 11" id="KW-0456">Lyase</keyword>
<evidence type="ECO:0000256" key="2">
    <source>
        <dbReference type="ARBA" id="ARBA00004742"/>
    </source>
</evidence>
<keyword evidence="15" id="KW-1185">Reference proteome</keyword>
<dbReference type="InterPro" id="IPR004644">
    <property type="entry name" value="Fe-S_L-Ser_mono"/>
</dbReference>
<dbReference type="GO" id="GO:0003941">
    <property type="term" value="F:L-serine ammonia-lyase activity"/>
    <property type="evidence" value="ECO:0007669"/>
    <property type="project" value="UniProtKB-EC"/>
</dbReference>
<evidence type="ECO:0000256" key="11">
    <source>
        <dbReference type="RuleBase" id="RU366059"/>
    </source>
</evidence>
<evidence type="ECO:0000256" key="9">
    <source>
        <dbReference type="ARBA" id="ARBA00023239"/>
    </source>
</evidence>
<evidence type="ECO:0000256" key="5">
    <source>
        <dbReference type="ARBA" id="ARBA00022485"/>
    </source>
</evidence>
<proteinExistence type="inferred from homology"/>
<evidence type="ECO:0000259" key="12">
    <source>
        <dbReference type="Pfam" id="PF03313"/>
    </source>
</evidence>
<name>A0ABV4GYI2_9ACTN</name>
<accession>A0ABV4GYI2</accession>
<evidence type="ECO:0000256" key="4">
    <source>
        <dbReference type="ARBA" id="ARBA00022432"/>
    </source>
</evidence>
<sequence length="457" mass="48323">MSISVFDLFKVGIGPSSSHTVGPMKAAYLFVERMRSEGTLGRVAGVRCELFGSLGATGHGHGSVKAVVLGLAGEQPHLVDPVGADPLVQAARASGRLRLGGQHEIAFAVDDDVVLHRRKRLEFHTNGMLFVARDAGGAEVERREYYSVGGGFVLDEDEAGRPVLVPDATPVPYPFTTGDGLLEITERTGLRISDVMLANELSWRTEEEVRSGLLHIWSVMQECVAHGSKTTGTLPGGLKVRRRAAALKERLETEADDRDPLRAMEWVTLFALAVNEENAAGGRVVTAPTNGAAGIVPAVLHYGAMFLDGFDDDAVVRFLLTAAAIGILFKENASISGAEVGCQGEVGSACSMAAAGLAEIIGGTPQQVENAAEIGIEHNLGLTCDPVGGLVQIPCIERNAVGSVKAITAARMAVRGDGRHHVTLDKAIKTMRETGADMKDKYKETARGGLALNIVEC</sequence>
<dbReference type="InterPro" id="IPR029009">
    <property type="entry name" value="ASB_dom_sf"/>
</dbReference>
<dbReference type="InterPro" id="IPR005130">
    <property type="entry name" value="Ser_deHydtase-like_asu"/>
</dbReference>
<dbReference type="Proteomes" id="UP001565927">
    <property type="component" value="Unassembled WGS sequence"/>
</dbReference>
<dbReference type="Pfam" id="PF03313">
    <property type="entry name" value="SDH_alpha"/>
    <property type="match status" value="1"/>
</dbReference>
<dbReference type="PANTHER" id="PTHR30182">
    <property type="entry name" value="L-SERINE DEHYDRATASE"/>
    <property type="match status" value="1"/>
</dbReference>
<comment type="similarity">
    <text evidence="3 11">Belongs to the iron-sulfur dependent L-serine dehydratase family.</text>
</comment>
<evidence type="ECO:0000313" key="14">
    <source>
        <dbReference type="EMBL" id="MEZ0163251.1"/>
    </source>
</evidence>
<protein>
    <recommendedName>
        <fullName evidence="11">L-serine dehydratase</fullName>
        <ecNumber evidence="11">4.3.1.17</ecNumber>
    </recommendedName>
</protein>
<evidence type="ECO:0000256" key="7">
    <source>
        <dbReference type="ARBA" id="ARBA00023004"/>
    </source>
</evidence>
<dbReference type="Pfam" id="PF03315">
    <property type="entry name" value="SDH_beta"/>
    <property type="match status" value="1"/>
</dbReference>
<organism evidence="14 15">
    <name type="scientific">Kineococcus halophytocola</name>
    <dbReference type="NCBI Taxonomy" id="3234027"/>
    <lineage>
        <taxon>Bacteria</taxon>
        <taxon>Bacillati</taxon>
        <taxon>Actinomycetota</taxon>
        <taxon>Actinomycetes</taxon>
        <taxon>Kineosporiales</taxon>
        <taxon>Kineosporiaceae</taxon>
        <taxon>Kineococcus</taxon>
    </lineage>
</organism>